<gene>
    <name evidence="8" type="ORF">GSPATT00039583001</name>
</gene>
<dbReference type="OrthoDB" id="293785at2759"/>
<name>A0DLN4_PARTE</name>
<dbReference type="GO" id="GO:0010498">
    <property type="term" value="P:proteasomal protein catabolic process"/>
    <property type="evidence" value="ECO:0000318"/>
    <property type="project" value="GO_Central"/>
</dbReference>
<dbReference type="STRING" id="5888.A0DLN4"/>
<evidence type="ECO:0000256" key="4">
    <source>
        <dbReference type="ARBA" id="ARBA00023315"/>
    </source>
</evidence>
<evidence type="ECO:0000256" key="5">
    <source>
        <dbReference type="PIRNR" id="PIRNR037207"/>
    </source>
</evidence>
<proteinExistence type="inferred from homology"/>
<dbReference type="InterPro" id="IPR017137">
    <property type="entry name" value="Arg-tRNA-P_Trfase_1_euk"/>
</dbReference>
<accession>A0DLN4</accession>
<dbReference type="InterPro" id="IPR007472">
    <property type="entry name" value="N-end_Aminoacyl_Trfase_C"/>
</dbReference>
<dbReference type="EMBL" id="CT868492">
    <property type="protein sequence ID" value="CAK83951.1"/>
    <property type="molecule type" value="Genomic_DNA"/>
</dbReference>
<dbReference type="RefSeq" id="XP_001451348.1">
    <property type="nucleotide sequence ID" value="XM_001451311.1"/>
</dbReference>
<reference evidence="8 9" key="1">
    <citation type="journal article" date="2006" name="Nature">
        <title>Global trends of whole-genome duplications revealed by the ciliate Paramecium tetraurelia.</title>
        <authorList>
            <consortium name="Genoscope"/>
            <person name="Aury J.-M."/>
            <person name="Jaillon O."/>
            <person name="Duret L."/>
            <person name="Noel B."/>
            <person name="Jubin C."/>
            <person name="Porcel B.M."/>
            <person name="Segurens B."/>
            <person name="Daubin V."/>
            <person name="Anthouard V."/>
            <person name="Aiach N."/>
            <person name="Arnaiz O."/>
            <person name="Billaut A."/>
            <person name="Beisson J."/>
            <person name="Blanc I."/>
            <person name="Bouhouche K."/>
            <person name="Camara F."/>
            <person name="Duharcourt S."/>
            <person name="Guigo R."/>
            <person name="Gogendeau D."/>
            <person name="Katinka M."/>
            <person name="Keller A.-M."/>
            <person name="Kissmehl R."/>
            <person name="Klotz C."/>
            <person name="Koll F."/>
            <person name="Le Moue A."/>
            <person name="Lepere C."/>
            <person name="Malinsky S."/>
            <person name="Nowacki M."/>
            <person name="Nowak J.K."/>
            <person name="Plattner H."/>
            <person name="Poulain J."/>
            <person name="Ruiz F."/>
            <person name="Serrano V."/>
            <person name="Zagulski M."/>
            <person name="Dessen P."/>
            <person name="Betermier M."/>
            <person name="Weissenbach J."/>
            <person name="Scarpelli C."/>
            <person name="Schachter V."/>
            <person name="Sperling L."/>
            <person name="Meyer E."/>
            <person name="Cohen J."/>
            <person name="Wincker P."/>
        </authorList>
    </citation>
    <scope>NUCLEOTIDE SEQUENCE [LARGE SCALE GENOMIC DNA]</scope>
    <source>
        <strain evidence="8 9">Stock d4-2</strain>
    </source>
</reference>
<dbReference type="PANTHER" id="PTHR21367">
    <property type="entry name" value="ARGININE-TRNA-PROTEIN TRANSFERASE 1"/>
    <property type="match status" value="1"/>
</dbReference>
<evidence type="ECO:0000256" key="1">
    <source>
        <dbReference type="ARBA" id="ARBA00009991"/>
    </source>
</evidence>
<dbReference type="AlphaFoldDB" id="A0DLN4"/>
<evidence type="ECO:0000256" key="2">
    <source>
        <dbReference type="ARBA" id="ARBA00022679"/>
    </source>
</evidence>
<dbReference type="Pfam" id="PF04376">
    <property type="entry name" value="ATE_N"/>
    <property type="match status" value="1"/>
</dbReference>
<protein>
    <recommendedName>
        <fullName evidence="5">Arginyl-tRNA--protein transferase 1</fullName>
        <shortName evidence="5">Arginyltransferase 1</shortName>
        <shortName evidence="5">R-transferase 1</shortName>
        <ecNumber evidence="5">2.3.2.8</ecNumber>
    </recommendedName>
    <alternativeName>
        <fullName evidence="5">Arginine-tRNA--protein transferase 1</fullName>
    </alternativeName>
</protein>
<comment type="catalytic activity">
    <reaction evidence="5">
        <text>an N-terminal L-alpha-aminoacyl-[protein] + L-arginyl-tRNA(Arg) = an N-terminal L-arginyl-L-aminoacyl-[protein] + tRNA(Arg) + H(+)</text>
        <dbReference type="Rhea" id="RHEA:10208"/>
        <dbReference type="Rhea" id="RHEA-COMP:9658"/>
        <dbReference type="Rhea" id="RHEA-COMP:9673"/>
        <dbReference type="Rhea" id="RHEA-COMP:10636"/>
        <dbReference type="Rhea" id="RHEA-COMP:10638"/>
        <dbReference type="ChEBI" id="CHEBI:15378"/>
        <dbReference type="ChEBI" id="CHEBI:78442"/>
        <dbReference type="ChEBI" id="CHEBI:78513"/>
        <dbReference type="ChEBI" id="CHEBI:78597"/>
        <dbReference type="ChEBI" id="CHEBI:83562"/>
        <dbReference type="EC" id="2.3.2.8"/>
    </reaction>
</comment>
<dbReference type="EC" id="2.3.2.8" evidence="5"/>
<evidence type="ECO:0000313" key="8">
    <source>
        <dbReference type="EMBL" id="CAK83951.1"/>
    </source>
</evidence>
<feature type="domain" description="N-end aminoacyl transferase N-terminal" evidence="6">
    <location>
        <begin position="17"/>
        <end position="87"/>
    </location>
</feature>
<keyword evidence="9" id="KW-1185">Reference proteome</keyword>
<comment type="function">
    <text evidence="5">Involved in the post-translational conjugation of arginine to the N-terminal aspartate or glutamate of a protein. This arginylation is required for degradation of the protein via the ubiquitin pathway.</text>
</comment>
<evidence type="ECO:0000313" key="9">
    <source>
        <dbReference type="Proteomes" id="UP000000600"/>
    </source>
</evidence>
<evidence type="ECO:0000256" key="3">
    <source>
        <dbReference type="ARBA" id="ARBA00022786"/>
    </source>
</evidence>
<dbReference type="GO" id="GO:0004057">
    <property type="term" value="F:arginyl-tRNA--protein transferase activity"/>
    <property type="evidence" value="ECO:0000318"/>
    <property type="project" value="GO_Central"/>
</dbReference>
<dbReference type="InterPro" id="IPR007471">
    <property type="entry name" value="N-end_Aminoacyl_Trfase_N"/>
</dbReference>
<dbReference type="OMA" id="NTNKMSY"/>
<dbReference type="PANTHER" id="PTHR21367:SF1">
    <property type="entry name" value="ARGINYL-TRNA--PROTEIN TRANSFERASE 1"/>
    <property type="match status" value="1"/>
</dbReference>
<organism evidence="8 9">
    <name type="scientific">Paramecium tetraurelia</name>
    <dbReference type="NCBI Taxonomy" id="5888"/>
    <lineage>
        <taxon>Eukaryota</taxon>
        <taxon>Sar</taxon>
        <taxon>Alveolata</taxon>
        <taxon>Ciliophora</taxon>
        <taxon>Intramacronucleata</taxon>
        <taxon>Oligohymenophorea</taxon>
        <taxon>Peniculida</taxon>
        <taxon>Parameciidae</taxon>
        <taxon>Paramecium</taxon>
    </lineage>
</organism>
<dbReference type="HOGENOM" id="CLU_470511_0_0_1"/>
<dbReference type="GO" id="GO:0005737">
    <property type="term" value="C:cytoplasm"/>
    <property type="evidence" value="ECO:0000318"/>
    <property type="project" value="GO_Central"/>
</dbReference>
<comment type="similarity">
    <text evidence="1 5">Belongs to the R-transferase family.</text>
</comment>
<dbReference type="PIRSF" id="PIRSF037207">
    <property type="entry name" value="ATE1_euk"/>
    <property type="match status" value="1"/>
</dbReference>
<feature type="domain" description="N-end rule aminoacyl transferase C-terminal" evidence="7">
    <location>
        <begin position="351"/>
        <end position="493"/>
    </location>
</feature>
<dbReference type="InParanoid" id="A0DLN4"/>
<keyword evidence="2 5" id="KW-0808">Transferase</keyword>
<sequence>MNIDNINLGYFQGDHSSTCSYCHKGKSYSQGFSTNKLYPSTYQSMMDRGWRRCGTYYYKYNFAQNCCLSYTIRANALLSQQKKGQRKIAKTFLKVVQSDLLKNKVESLKPAIQQISKNLKQQQEQKQLNKQPQQLKQKVEPKQKIVVEEKQKPHKVSEEIVQSLKLQFQQFQELIAQNIPEVIQLFKEYFDSKGFKIDEVQSIFQVNLNIDTVQIFPSKVNSKGDYYSNFMMLIYGLNKKLLFQDFPVNKFALLIIPFVQKYFISNQFLFVQEPTGFLSVFTKENQQKADVHLMQIEKQLVQEKQKIIIEQNLVNQQKQNIKLIDTETFKSNQFQIGNMKVLLKPAECTEENFKLYQSYCKEIHGSTKESKDGYSSFLCEQGLDQKKFIQSQIDKSKILFMGCFHMRYYLGDVLVAIGVVDITETAMSSVYFFYDPIFEEFNFGTFGALVEIEYVKLMNQHFPDFKYYYLGFYLQNTNKMSYKGDFEPCELLCPETYTWVELTKELRAEIDRRQALAVNQRQLRISKQNVGVIDDMKINDKSFYGSVQVSMKGKVMKLSALNFNMNKLNNYLDNAYSRFGRQLMEKLIFEL</sequence>
<keyword evidence="4 5" id="KW-0012">Acyltransferase</keyword>
<dbReference type="InterPro" id="IPR030700">
    <property type="entry name" value="N-end_Aminoacyl_Trfase"/>
</dbReference>
<evidence type="ECO:0000259" key="7">
    <source>
        <dbReference type="Pfam" id="PF04377"/>
    </source>
</evidence>
<dbReference type="KEGG" id="ptm:GSPATT00039583001"/>
<evidence type="ECO:0000259" key="6">
    <source>
        <dbReference type="Pfam" id="PF04376"/>
    </source>
</evidence>
<keyword evidence="3 5" id="KW-0833">Ubl conjugation pathway</keyword>
<dbReference type="Pfam" id="PF04377">
    <property type="entry name" value="ATE_C"/>
    <property type="match status" value="1"/>
</dbReference>
<dbReference type="eggNOG" id="KOG1193">
    <property type="taxonomic scope" value="Eukaryota"/>
</dbReference>
<dbReference type="Proteomes" id="UP000000600">
    <property type="component" value="Unassembled WGS sequence"/>
</dbReference>
<dbReference type="GeneID" id="5037133"/>